<dbReference type="PROSITE" id="PS51387">
    <property type="entry name" value="FAD_PCMH"/>
    <property type="match status" value="1"/>
</dbReference>
<evidence type="ECO:0000256" key="2">
    <source>
        <dbReference type="ARBA" id="ARBA00003921"/>
    </source>
</evidence>
<dbReference type="Pfam" id="PF01565">
    <property type="entry name" value="FAD_binding_4"/>
    <property type="match status" value="1"/>
</dbReference>
<dbReference type="SUPFAM" id="SSF56194">
    <property type="entry name" value="Uridine diphospho-N-Acetylenolpyruvylglucosamine reductase, MurB, C-terminal domain"/>
    <property type="match status" value="1"/>
</dbReference>
<dbReference type="EC" id="1.3.1.98" evidence="17"/>
<comment type="catalytic activity">
    <reaction evidence="16 17">
        <text>UDP-N-acetyl-alpha-D-muramate + NADP(+) = UDP-N-acetyl-3-O-(1-carboxyvinyl)-alpha-D-glucosamine + NADPH + H(+)</text>
        <dbReference type="Rhea" id="RHEA:12248"/>
        <dbReference type="ChEBI" id="CHEBI:15378"/>
        <dbReference type="ChEBI" id="CHEBI:57783"/>
        <dbReference type="ChEBI" id="CHEBI:58349"/>
        <dbReference type="ChEBI" id="CHEBI:68483"/>
        <dbReference type="ChEBI" id="CHEBI:70757"/>
        <dbReference type="EC" id="1.3.1.98"/>
    </reaction>
</comment>
<dbReference type="InterPro" id="IPR011601">
    <property type="entry name" value="MurB_C"/>
</dbReference>
<comment type="similarity">
    <text evidence="5 17">Belongs to the MurB family.</text>
</comment>
<keyword evidence="12 17" id="KW-0573">Peptidoglycan synthesis</keyword>
<evidence type="ECO:0000256" key="7">
    <source>
        <dbReference type="ARBA" id="ARBA00022618"/>
    </source>
</evidence>
<evidence type="ECO:0000256" key="13">
    <source>
        <dbReference type="ARBA" id="ARBA00023002"/>
    </source>
</evidence>
<evidence type="ECO:0000256" key="10">
    <source>
        <dbReference type="ARBA" id="ARBA00022857"/>
    </source>
</evidence>
<dbReference type="PANTHER" id="PTHR21071:SF4">
    <property type="entry name" value="UDP-N-ACETYLENOLPYRUVOYLGLUCOSAMINE REDUCTASE"/>
    <property type="match status" value="1"/>
</dbReference>
<keyword evidence="8 17" id="KW-0285">Flavoprotein</keyword>
<feature type="domain" description="FAD-binding PCMH-type" evidence="18">
    <location>
        <begin position="35"/>
        <end position="212"/>
    </location>
</feature>
<evidence type="ECO:0000259" key="18">
    <source>
        <dbReference type="PROSITE" id="PS51387"/>
    </source>
</evidence>
<dbReference type="GO" id="GO:0008762">
    <property type="term" value="F:UDP-N-acetylmuramate dehydrogenase activity"/>
    <property type="evidence" value="ECO:0007669"/>
    <property type="project" value="UniProtKB-EC"/>
</dbReference>
<keyword evidence="9 17" id="KW-0274">FAD</keyword>
<evidence type="ECO:0000256" key="14">
    <source>
        <dbReference type="ARBA" id="ARBA00023306"/>
    </source>
</evidence>
<evidence type="ECO:0000256" key="5">
    <source>
        <dbReference type="ARBA" id="ARBA00010485"/>
    </source>
</evidence>
<evidence type="ECO:0000256" key="4">
    <source>
        <dbReference type="ARBA" id="ARBA00004752"/>
    </source>
</evidence>
<keyword evidence="7 17" id="KW-0132">Cell division</keyword>
<comment type="subcellular location">
    <subcellularLocation>
        <location evidence="3 17">Cytoplasm</location>
    </subcellularLocation>
</comment>
<dbReference type="Gene3D" id="3.90.78.10">
    <property type="entry name" value="UDP-N-acetylenolpyruvoylglucosamine reductase, C-terminal domain"/>
    <property type="match status" value="1"/>
</dbReference>
<name>A0ABV6C2L9_9ACTN</name>
<dbReference type="PANTHER" id="PTHR21071">
    <property type="entry name" value="UDP-N-ACETYLENOLPYRUVOYLGLUCOSAMINE REDUCTASE"/>
    <property type="match status" value="1"/>
</dbReference>
<dbReference type="Pfam" id="PF02873">
    <property type="entry name" value="MurB_C"/>
    <property type="match status" value="1"/>
</dbReference>
<feature type="active site" evidence="17">
    <location>
        <position position="192"/>
    </location>
</feature>
<dbReference type="InterPro" id="IPR036318">
    <property type="entry name" value="FAD-bd_PCMH-like_sf"/>
</dbReference>
<dbReference type="EMBL" id="JBHLYQ010000037">
    <property type="protein sequence ID" value="MFC0081553.1"/>
    <property type="molecule type" value="Genomic_DNA"/>
</dbReference>
<organism evidence="19 20">
    <name type="scientific">Aciditerrimonas ferrireducens</name>
    <dbReference type="NCBI Taxonomy" id="667306"/>
    <lineage>
        <taxon>Bacteria</taxon>
        <taxon>Bacillati</taxon>
        <taxon>Actinomycetota</taxon>
        <taxon>Acidimicrobiia</taxon>
        <taxon>Acidimicrobiales</taxon>
        <taxon>Acidimicrobiaceae</taxon>
        <taxon>Aciditerrimonas</taxon>
    </lineage>
</organism>
<evidence type="ECO:0000256" key="9">
    <source>
        <dbReference type="ARBA" id="ARBA00022827"/>
    </source>
</evidence>
<feature type="active site" description="Proton donor" evidence="17">
    <location>
        <position position="240"/>
    </location>
</feature>
<comment type="function">
    <text evidence="2 17">Cell wall formation.</text>
</comment>
<dbReference type="Gene3D" id="3.30.43.10">
    <property type="entry name" value="Uridine Diphospho-n-acetylenolpyruvylglucosamine Reductase, domain 2"/>
    <property type="match status" value="1"/>
</dbReference>
<dbReference type="NCBIfam" id="TIGR00179">
    <property type="entry name" value="murB"/>
    <property type="match status" value="1"/>
</dbReference>
<evidence type="ECO:0000313" key="19">
    <source>
        <dbReference type="EMBL" id="MFC0081553.1"/>
    </source>
</evidence>
<keyword evidence="11 17" id="KW-0133">Cell shape</keyword>
<keyword evidence="20" id="KW-1185">Reference proteome</keyword>
<keyword evidence="6 17" id="KW-0963">Cytoplasm</keyword>
<proteinExistence type="inferred from homology"/>
<evidence type="ECO:0000256" key="16">
    <source>
        <dbReference type="ARBA" id="ARBA00048914"/>
    </source>
</evidence>
<evidence type="ECO:0000256" key="11">
    <source>
        <dbReference type="ARBA" id="ARBA00022960"/>
    </source>
</evidence>
<evidence type="ECO:0000256" key="12">
    <source>
        <dbReference type="ARBA" id="ARBA00022984"/>
    </source>
</evidence>
<evidence type="ECO:0000256" key="6">
    <source>
        <dbReference type="ARBA" id="ARBA00022490"/>
    </source>
</evidence>
<dbReference type="InterPro" id="IPR036635">
    <property type="entry name" value="MurB_C_sf"/>
</dbReference>
<reference evidence="19 20" key="1">
    <citation type="submission" date="2024-09" db="EMBL/GenBank/DDBJ databases">
        <authorList>
            <person name="Sun Q."/>
            <person name="Mori K."/>
        </authorList>
    </citation>
    <scope>NUCLEOTIDE SEQUENCE [LARGE SCALE GENOMIC DNA]</scope>
    <source>
        <strain evidence="19 20">JCM 15389</strain>
    </source>
</reference>
<evidence type="ECO:0000256" key="15">
    <source>
        <dbReference type="ARBA" id="ARBA00023316"/>
    </source>
</evidence>
<keyword evidence="13 17" id="KW-0560">Oxidoreductase</keyword>
<gene>
    <name evidence="17 19" type="primary">murB</name>
    <name evidence="19" type="ORF">ACFFRE_05255</name>
</gene>
<dbReference type="Proteomes" id="UP001589788">
    <property type="component" value="Unassembled WGS sequence"/>
</dbReference>
<evidence type="ECO:0000256" key="3">
    <source>
        <dbReference type="ARBA" id="ARBA00004496"/>
    </source>
</evidence>
<accession>A0ABV6C2L9</accession>
<comment type="pathway">
    <text evidence="4 17">Cell wall biogenesis; peptidoglycan biosynthesis.</text>
</comment>
<dbReference type="Gene3D" id="3.30.465.10">
    <property type="match status" value="1"/>
</dbReference>
<feature type="active site" evidence="17">
    <location>
        <position position="310"/>
    </location>
</feature>
<protein>
    <recommendedName>
        <fullName evidence="17">UDP-N-acetylenolpyruvoylglucosamine reductase</fullName>
        <ecNumber evidence="17">1.3.1.98</ecNumber>
    </recommendedName>
    <alternativeName>
        <fullName evidence="17">UDP-N-acetylmuramate dehydrogenase</fullName>
    </alternativeName>
</protein>
<keyword evidence="15 17" id="KW-0961">Cell wall biogenesis/degradation</keyword>
<dbReference type="RefSeq" id="WP_377788835.1">
    <property type="nucleotide sequence ID" value="NZ_JBHLYQ010000037.1"/>
</dbReference>
<keyword evidence="14 17" id="KW-0131">Cell cycle</keyword>
<evidence type="ECO:0000313" key="20">
    <source>
        <dbReference type="Proteomes" id="UP001589788"/>
    </source>
</evidence>
<dbReference type="InterPro" id="IPR016166">
    <property type="entry name" value="FAD-bd_PCMH"/>
</dbReference>
<dbReference type="InterPro" id="IPR006094">
    <property type="entry name" value="Oxid_FAD_bind_N"/>
</dbReference>
<evidence type="ECO:0000256" key="8">
    <source>
        <dbReference type="ARBA" id="ARBA00022630"/>
    </source>
</evidence>
<comment type="cofactor">
    <cofactor evidence="1 17">
        <name>FAD</name>
        <dbReference type="ChEBI" id="CHEBI:57692"/>
    </cofactor>
</comment>
<dbReference type="InterPro" id="IPR016169">
    <property type="entry name" value="FAD-bd_PCMH_sub2"/>
</dbReference>
<comment type="caution">
    <text evidence="19">The sequence shown here is derived from an EMBL/GenBank/DDBJ whole genome shotgun (WGS) entry which is preliminary data.</text>
</comment>
<dbReference type="HAMAP" id="MF_00037">
    <property type="entry name" value="MurB"/>
    <property type="match status" value="1"/>
</dbReference>
<keyword evidence="10 17" id="KW-0521">NADP</keyword>
<dbReference type="InterPro" id="IPR003170">
    <property type="entry name" value="MurB"/>
</dbReference>
<dbReference type="InterPro" id="IPR016167">
    <property type="entry name" value="FAD-bd_PCMH_sub1"/>
</dbReference>
<dbReference type="SUPFAM" id="SSF56176">
    <property type="entry name" value="FAD-binding/transporter-associated domain-like"/>
    <property type="match status" value="1"/>
</dbReference>
<sequence length="330" mass="34091">MNCEEPLARTLAALDRLVPGRLERDAPLGARTTYRVGGPARGLLRVASGADLDLVHEALQAAEGPVPLLCLGQGSNLLVADAGFPGLVLFFDPGAATLTMPTPEGLEPGCSVLVRADAGYPLPILARRAAASGLGSVAWAVGIPGSVGGAVRMNAGGHGADTASCLVAAWVADLARGTLERWDPGRLGHGYRSSRLGPEHAVVAAELQAQVEDLETAKARIAEIVRWRRANQPGGANAGSVFANPPGDAAGRLVEEAGLKGWRQGSAAVSAKHANFVQADPGGRAEDVRRVIDHVQATVARRLGVELRLELRLVGFSDQPLPVVEAVGSA</sequence>
<evidence type="ECO:0000256" key="17">
    <source>
        <dbReference type="HAMAP-Rule" id="MF_00037"/>
    </source>
</evidence>
<evidence type="ECO:0000256" key="1">
    <source>
        <dbReference type="ARBA" id="ARBA00001974"/>
    </source>
</evidence>